<accession>A0A9W6ISV1</accession>
<protein>
    <submittedName>
        <fullName evidence="1">DUF1254 domain-containing protein</fullName>
    </submittedName>
    <submittedName>
        <fullName evidence="2">Membrane protein</fullName>
    </submittedName>
</protein>
<evidence type="ECO:0000313" key="1">
    <source>
        <dbReference type="EMBL" id="GLK55907.1"/>
    </source>
</evidence>
<dbReference type="PIRSF" id="PIRSF010244">
    <property type="entry name" value="UCP010244_imp"/>
    <property type="match status" value="1"/>
</dbReference>
<evidence type="ECO:0000313" key="3">
    <source>
        <dbReference type="Proteomes" id="UP000758856"/>
    </source>
</evidence>
<dbReference type="EMBL" id="BSFF01000002">
    <property type="protein sequence ID" value="GLK55907.1"/>
    <property type="molecule type" value="Genomic_DNA"/>
</dbReference>
<proteinExistence type="predicted"/>
<reference evidence="2 3" key="2">
    <citation type="submission" date="2021-01" db="EMBL/GenBank/DDBJ databases">
        <title>Genomic Encyclopedia of Type Strains, Phase IV (KMG-IV): sequencing the most valuable type-strain genomes for metagenomic binning, comparative biology and taxonomic classification.</title>
        <authorList>
            <person name="Goeker M."/>
        </authorList>
    </citation>
    <scope>NUCLEOTIDE SEQUENCE [LARGE SCALE GENOMIC DNA]</scope>
    <source>
        <strain evidence="2 3">DSM 6130</strain>
    </source>
</reference>
<dbReference type="AlphaFoldDB" id="A0A9W6ISV1"/>
<dbReference type="Proteomes" id="UP000758856">
    <property type="component" value="Unassembled WGS sequence"/>
</dbReference>
<organism evidence="1 4">
    <name type="scientific">Methylopila capsulata</name>
    <dbReference type="NCBI Taxonomy" id="61654"/>
    <lineage>
        <taxon>Bacteria</taxon>
        <taxon>Pseudomonadati</taxon>
        <taxon>Pseudomonadota</taxon>
        <taxon>Alphaproteobacteria</taxon>
        <taxon>Hyphomicrobiales</taxon>
        <taxon>Methylopilaceae</taxon>
        <taxon>Methylopila</taxon>
    </lineage>
</organism>
<reference evidence="1" key="1">
    <citation type="journal article" date="2014" name="Int. J. Syst. Evol. Microbiol.">
        <title>Complete genome sequence of Corynebacterium casei LMG S-19264T (=DSM 44701T), isolated from a smear-ripened cheese.</title>
        <authorList>
            <consortium name="US DOE Joint Genome Institute (JGI-PGF)"/>
            <person name="Walter F."/>
            <person name="Albersmeier A."/>
            <person name="Kalinowski J."/>
            <person name="Ruckert C."/>
        </authorList>
    </citation>
    <scope>NUCLEOTIDE SEQUENCE</scope>
    <source>
        <strain evidence="1">VKM B-1606</strain>
    </source>
</reference>
<dbReference type="EMBL" id="JAFBCY010000001">
    <property type="protein sequence ID" value="MBM7850614.1"/>
    <property type="molecule type" value="Genomic_DNA"/>
</dbReference>
<comment type="caution">
    <text evidence="1">The sequence shown here is derived from an EMBL/GenBank/DDBJ whole genome shotgun (WGS) entry which is preliminary data.</text>
</comment>
<dbReference type="RefSeq" id="WP_204949018.1">
    <property type="nucleotide sequence ID" value="NZ_BSFF01000002.1"/>
</dbReference>
<dbReference type="Proteomes" id="UP001143400">
    <property type="component" value="Unassembled WGS sequence"/>
</dbReference>
<reference evidence="1" key="3">
    <citation type="submission" date="2023-01" db="EMBL/GenBank/DDBJ databases">
        <authorList>
            <person name="Sun Q."/>
            <person name="Evtushenko L."/>
        </authorList>
    </citation>
    <scope>NUCLEOTIDE SEQUENCE</scope>
    <source>
        <strain evidence="1">VKM B-1606</strain>
    </source>
</reference>
<evidence type="ECO:0000313" key="2">
    <source>
        <dbReference type="EMBL" id="MBM7850614.1"/>
    </source>
</evidence>
<keyword evidence="3" id="KW-1185">Reference proteome</keyword>
<name>A0A9W6ISV1_9HYPH</name>
<gene>
    <name evidence="1" type="ORF">GCM10008170_19260</name>
    <name evidence="2" type="ORF">JOD31_000826</name>
</gene>
<evidence type="ECO:0000313" key="4">
    <source>
        <dbReference type="Proteomes" id="UP001143400"/>
    </source>
</evidence>
<dbReference type="InterPro" id="IPR014456">
    <property type="entry name" value="UCP010244_IM"/>
</dbReference>
<sequence>MMRLFHAVVVGLFLAGVVHVGSLLAVPSLAPRGPYDRLAALAADGRFVALPDDGANADLLAFSDPSFVVAACRYDLADGPVTVRAALPSTYGAVAVHERRGAPFYALTDKAATNGTVEVVILRENDVAAAEEDETAQARPSIRIVSPSDAGFVLVRLFAQAPSARPALKALAESATCGRSAPPPTTP</sequence>